<sequence>MSGQRKLVVNSLSMLVNKLTQGITTFVLTAAIARNLGASSLGQYLLALSYYYIFVNLISQGFKTLFTREIAREPELTSEYLVSGTLLQFVFSIIGYLALVVVVFLLPYNADTSFICYVMGLTIVPFALSNITEAIFQAQEKMHLIAISTVPVYILRLLVMVWAMQLNYGVEYIAGILLFSECLILVIEWLLLTKIIKPKWHIKQDFIWKTIKAARTFVAIEGIGIIAGKLNLLILSILGSEILVGIYGAVIQLLQPFILVSSSIALAAFPSMSKAVALGKNQQRKVAEDVINILLCMSLPFFIGILLFSHELLSLVYKDQGITAATTTLKLVSFALISNSFSGIFGYLLIANGFEKFNLLEAVLTTLVGGISGIVLIGQHQLLGAALMSLFMSYTNLSFFGYIIYRRLFSLNLRRVLIRPLLITTFMTAVFFLLKTTNLNFVWILIFAFSVYIMLISLLAIRQFGGFNSVYKKILSKG</sequence>
<feature type="transmembrane region" description="Helical" evidence="6">
    <location>
        <begin position="329"/>
        <end position="350"/>
    </location>
</feature>
<dbReference type="Pfam" id="PF01943">
    <property type="entry name" value="Polysacc_synt"/>
    <property type="match status" value="1"/>
</dbReference>
<feature type="transmembrane region" description="Helical" evidence="6">
    <location>
        <begin position="383"/>
        <end position="404"/>
    </location>
</feature>
<feature type="transmembrane region" description="Helical" evidence="6">
    <location>
        <begin position="290"/>
        <end position="309"/>
    </location>
</feature>
<feature type="transmembrane region" description="Helical" evidence="6">
    <location>
        <begin position="213"/>
        <end position="238"/>
    </location>
</feature>
<comment type="subcellular location">
    <subcellularLocation>
        <location evidence="1">Cell membrane</location>
        <topology evidence="1">Multi-pass membrane protein</topology>
    </subcellularLocation>
</comment>
<proteinExistence type="predicted"/>
<evidence type="ECO:0000256" key="1">
    <source>
        <dbReference type="ARBA" id="ARBA00004651"/>
    </source>
</evidence>
<evidence type="ECO:0000313" key="8">
    <source>
        <dbReference type="Proteomes" id="UP000570851"/>
    </source>
</evidence>
<evidence type="ECO:0000256" key="5">
    <source>
        <dbReference type="ARBA" id="ARBA00023136"/>
    </source>
</evidence>
<feature type="transmembrane region" description="Helical" evidence="6">
    <location>
        <begin position="144"/>
        <end position="166"/>
    </location>
</feature>
<comment type="caution">
    <text evidence="7">The sequence shown here is derived from an EMBL/GenBank/DDBJ whole genome shotgun (WGS) entry which is preliminary data.</text>
</comment>
<evidence type="ECO:0000256" key="6">
    <source>
        <dbReference type="SAM" id="Phobius"/>
    </source>
</evidence>
<dbReference type="PANTHER" id="PTHR30250">
    <property type="entry name" value="PST FAMILY PREDICTED COLANIC ACID TRANSPORTER"/>
    <property type="match status" value="1"/>
</dbReference>
<evidence type="ECO:0000256" key="2">
    <source>
        <dbReference type="ARBA" id="ARBA00022475"/>
    </source>
</evidence>
<keyword evidence="2" id="KW-1003">Cell membrane</keyword>
<feature type="transmembrane region" description="Helical" evidence="6">
    <location>
        <begin position="440"/>
        <end position="461"/>
    </location>
</feature>
<dbReference type="InterPro" id="IPR050833">
    <property type="entry name" value="Poly_Biosynth_Transport"/>
</dbReference>
<feature type="transmembrane region" description="Helical" evidence="6">
    <location>
        <begin position="12"/>
        <end position="35"/>
    </location>
</feature>
<name>A0ABR6SCF5_ANAVA</name>
<organism evidence="7 8">
    <name type="scientific">Trichormus variabilis N2B</name>
    <dbReference type="NCBI Taxonomy" id="2681315"/>
    <lineage>
        <taxon>Bacteria</taxon>
        <taxon>Bacillati</taxon>
        <taxon>Cyanobacteriota</taxon>
        <taxon>Cyanophyceae</taxon>
        <taxon>Nostocales</taxon>
        <taxon>Nostocaceae</taxon>
        <taxon>Trichormus</taxon>
    </lineage>
</organism>
<feature type="transmembrane region" description="Helical" evidence="6">
    <location>
        <begin position="41"/>
        <end position="59"/>
    </location>
</feature>
<keyword evidence="3 6" id="KW-0812">Transmembrane</keyword>
<protein>
    <submittedName>
        <fullName evidence="7">Oligosaccharide flippase family protein</fullName>
    </submittedName>
</protein>
<evidence type="ECO:0000256" key="4">
    <source>
        <dbReference type="ARBA" id="ARBA00022989"/>
    </source>
</evidence>
<feature type="transmembrane region" description="Helical" evidence="6">
    <location>
        <begin position="244"/>
        <end position="269"/>
    </location>
</feature>
<keyword evidence="8" id="KW-1185">Reference proteome</keyword>
<keyword evidence="4 6" id="KW-1133">Transmembrane helix</keyword>
<accession>A0ABR6SCF5</accession>
<feature type="transmembrane region" description="Helical" evidence="6">
    <location>
        <begin position="416"/>
        <end position="434"/>
    </location>
</feature>
<feature type="transmembrane region" description="Helical" evidence="6">
    <location>
        <begin position="357"/>
        <end position="377"/>
    </location>
</feature>
<reference evidence="7 8" key="1">
    <citation type="submission" date="2019-11" db="EMBL/GenBank/DDBJ databases">
        <title>Comparison of genomes from free-living endosymbiotic cyanobacteria isolated from Azolla.</title>
        <authorList>
            <person name="Thiel T."/>
            <person name="Pratte B."/>
        </authorList>
    </citation>
    <scope>NUCLEOTIDE SEQUENCE [LARGE SCALE GENOMIC DNA]</scope>
    <source>
        <strain evidence="7 8">N2B</strain>
    </source>
</reference>
<feature type="transmembrane region" description="Helical" evidence="6">
    <location>
        <begin position="112"/>
        <end position="132"/>
    </location>
</feature>
<feature type="transmembrane region" description="Helical" evidence="6">
    <location>
        <begin position="80"/>
        <end position="106"/>
    </location>
</feature>
<gene>
    <name evidence="7" type="ORF">GNE12_18355</name>
</gene>
<evidence type="ECO:0000256" key="3">
    <source>
        <dbReference type="ARBA" id="ARBA00022692"/>
    </source>
</evidence>
<evidence type="ECO:0000313" key="7">
    <source>
        <dbReference type="EMBL" id="MBC1303873.1"/>
    </source>
</evidence>
<dbReference type="Proteomes" id="UP000570851">
    <property type="component" value="Unassembled WGS sequence"/>
</dbReference>
<dbReference type="InterPro" id="IPR002797">
    <property type="entry name" value="Polysacc_synth"/>
</dbReference>
<dbReference type="PANTHER" id="PTHR30250:SF11">
    <property type="entry name" value="O-ANTIGEN TRANSPORTER-RELATED"/>
    <property type="match status" value="1"/>
</dbReference>
<keyword evidence="5 6" id="KW-0472">Membrane</keyword>
<feature type="transmembrane region" description="Helical" evidence="6">
    <location>
        <begin position="172"/>
        <end position="192"/>
    </location>
</feature>
<dbReference type="EMBL" id="JACKZP010000079">
    <property type="protein sequence ID" value="MBC1303873.1"/>
    <property type="molecule type" value="Genomic_DNA"/>
</dbReference>